<name>A0A1V9FFT6_9BACT</name>
<reference evidence="3 4" key="1">
    <citation type="submission" date="2016-03" db="EMBL/GenBank/DDBJ databases">
        <title>Niastella vici sp. nov., isolated from farmland soil.</title>
        <authorList>
            <person name="Chen L."/>
            <person name="Wang D."/>
            <person name="Yang S."/>
            <person name="Wang G."/>
        </authorList>
    </citation>
    <scope>NUCLEOTIDE SEQUENCE [LARGE SCALE GENOMIC DNA]</scope>
    <source>
        <strain evidence="3 4">DJ57</strain>
    </source>
</reference>
<dbReference type="PROSITE" id="PS51549">
    <property type="entry name" value="DM13"/>
    <property type="match status" value="1"/>
</dbReference>
<evidence type="ECO:0000313" key="3">
    <source>
        <dbReference type="EMBL" id="OQP57224.1"/>
    </source>
</evidence>
<keyword evidence="1" id="KW-0732">Signal</keyword>
<sequence length="140" mass="15509">MKNYVWITAILLFLVTACTKQNGSPTSPVNEMPDTTAVQTHAGSFVKGPYGTVSGMVAIFQQNGKYSLALQDIMISNGPDLHVYLSKEIQPVNFIDLGKIRSTMGNQLYVISGMPDLMQYKYALIHCQQYDHLFGSAELK</sequence>
<gene>
    <name evidence="3" type="ORF">A3860_11750</name>
</gene>
<dbReference type="PROSITE" id="PS51257">
    <property type="entry name" value="PROKAR_LIPOPROTEIN"/>
    <property type="match status" value="1"/>
</dbReference>
<comment type="caution">
    <text evidence="3">The sequence shown here is derived from an EMBL/GenBank/DDBJ whole genome shotgun (WGS) entry which is preliminary data.</text>
</comment>
<feature type="signal peptide" evidence="1">
    <location>
        <begin position="1"/>
        <end position="23"/>
    </location>
</feature>
<evidence type="ECO:0000256" key="1">
    <source>
        <dbReference type="SAM" id="SignalP"/>
    </source>
</evidence>
<dbReference type="Proteomes" id="UP000192796">
    <property type="component" value="Unassembled WGS sequence"/>
</dbReference>
<feature type="domain" description="DM13" evidence="2">
    <location>
        <begin position="43"/>
        <end position="140"/>
    </location>
</feature>
<dbReference type="EMBL" id="LVYD01000124">
    <property type="protein sequence ID" value="OQP57224.1"/>
    <property type="molecule type" value="Genomic_DNA"/>
</dbReference>
<accession>A0A1V9FFT6</accession>
<keyword evidence="4" id="KW-1185">Reference proteome</keyword>
<dbReference type="AlphaFoldDB" id="A0A1V9FFT6"/>
<organism evidence="3 4">
    <name type="scientific">Niastella vici</name>
    <dbReference type="NCBI Taxonomy" id="1703345"/>
    <lineage>
        <taxon>Bacteria</taxon>
        <taxon>Pseudomonadati</taxon>
        <taxon>Bacteroidota</taxon>
        <taxon>Chitinophagia</taxon>
        <taxon>Chitinophagales</taxon>
        <taxon>Chitinophagaceae</taxon>
        <taxon>Niastella</taxon>
    </lineage>
</organism>
<evidence type="ECO:0000313" key="4">
    <source>
        <dbReference type="Proteomes" id="UP000192796"/>
    </source>
</evidence>
<dbReference type="Pfam" id="PF10517">
    <property type="entry name" value="DM13"/>
    <property type="match status" value="1"/>
</dbReference>
<proteinExistence type="predicted"/>
<evidence type="ECO:0000259" key="2">
    <source>
        <dbReference type="PROSITE" id="PS51549"/>
    </source>
</evidence>
<dbReference type="InterPro" id="IPR019545">
    <property type="entry name" value="DM13_domain"/>
</dbReference>
<dbReference type="OrthoDB" id="155521at2"/>
<dbReference type="RefSeq" id="WP_081156189.1">
    <property type="nucleotide sequence ID" value="NZ_LVYD01000124.1"/>
</dbReference>
<feature type="chain" id="PRO_5012303082" description="DM13 domain-containing protein" evidence="1">
    <location>
        <begin position="24"/>
        <end position="140"/>
    </location>
</feature>
<protein>
    <recommendedName>
        <fullName evidence="2">DM13 domain-containing protein</fullName>
    </recommendedName>
</protein>
<dbReference type="STRING" id="1703345.A3860_11750"/>